<name>A0A9W6CR43_XANFL</name>
<evidence type="ECO:0000256" key="1">
    <source>
        <dbReference type="ARBA" id="ARBA00004651"/>
    </source>
</evidence>
<dbReference type="Proteomes" id="UP001144397">
    <property type="component" value="Unassembled WGS sequence"/>
</dbReference>
<dbReference type="RefSeq" id="WP_281808613.1">
    <property type="nucleotide sequence ID" value="NZ_BSDO01000005.1"/>
</dbReference>
<evidence type="ECO:0000313" key="7">
    <source>
        <dbReference type="EMBL" id="GLI23767.1"/>
    </source>
</evidence>
<feature type="transmembrane region" description="Helical" evidence="6">
    <location>
        <begin position="121"/>
        <end position="144"/>
    </location>
</feature>
<organism evidence="7 8">
    <name type="scientific">Xanthobacter flavus</name>
    <dbReference type="NCBI Taxonomy" id="281"/>
    <lineage>
        <taxon>Bacteria</taxon>
        <taxon>Pseudomonadati</taxon>
        <taxon>Pseudomonadota</taxon>
        <taxon>Alphaproteobacteria</taxon>
        <taxon>Hyphomicrobiales</taxon>
        <taxon>Xanthobacteraceae</taxon>
        <taxon>Xanthobacter</taxon>
    </lineage>
</organism>
<dbReference type="PANTHER" id="PTHR30482">
    <property type="entry name" value="HIGH-AFFINITY BRANCHED-CHAIN AMINO ACID TRANSPORT SYSTEM PERMEASE"/>
    <property type="match status" value="1"/>
</dbReference>
<dbReference type="CDD" id="cd06581">
    <property type="entry name" value="TM_PBP1_LivM_like"/>
    <property type="match status" value="1"/>
</dbReference>
<dbReference type="InterPro" id="IPR001851">
    <property type="entry name" value="ABC_transp_permease"/>
</dbReference>
<evidence type="ECO:0000256" key="5">
    <source>
        <dbReference type="ARBA" id="ARBA00023136"/>
    </source>
</evidence>
<dbReference type="Pfam" id="PF02653">
    <property type="entry name" value="BPD_transp_2"/>
    <property type="match status" value="1"/>
</dbReference>
<dbReference type="InterPro" id="IPR043428">
    <property type="entry name" value="LivM-like"/>
</dbReference>
<keyword evidence="5 6" id="KW-0472">Membrane</keyword>
<feature type="transmembrane region" description="Helical" evidence="6">
    <location>
        <begin position="215"/>
        <end position="236"/>
    </location>
</feature>
<evidence type="ECO:0000256" key="4">
    <source>
        <dbReference type="ARBA" id="ARBA00022989"/>
    </source>
</evidence>
<accession>A0A9W6CR43</accession>
<evidence type="ECO:0000313" key="8">
    <source>
        <dbReference type="Proteomes" id="UP001144397"/>
    </source>
</evidence>
<dbReference type="GeneID" id="95764222"/>
<proteinExistence type="predicted"/>
<dbReference type="EMBL" id="BSDO01000005">
    <property type="protein sequence ID" value="GLI23767.1"/>
    <property type="molecule type" value="Genomic_DNA"/>
</dbReference>
<feature type="transmembrane region" description="Helical" evidence="6">
    <location>
        <begin position="165"/>
        <end position="185"/>
    </location>
</feature>
<comment type="subcellular location">
    <subcellularLocation>
        <location evidence="1">Cell membrane</location>
        <topology evidence="1">Multi-pass membrane protein</topology>
    </subcellularLocation>
</comment>
<reference evidence="7" key="1">
    <citation type="submission" date="2022-12" db="EMBL/GenBank/DDBJ databases">
        <title>Reference genome sequencing for broad-spectrum identification of bacterial and archaeal isolates by mass spectrometry.</title>
        <authorList>
            <person name="Sekiguchi Y."/>
            <person name="Tourlousse D.M."/>
        </authorList>
    </citation>
    <scope>NUCLEOTIDE SEQUENCE</scope>
    <source>
        <strain evidence="7">301</strain>
    </source>
</reference>
<evidence type="ECO:0000256" key="2">
    <source>
        <dbReference type="ARBA" id="ARBA00022475"/>
    </source>
</evidence>
<feature type="transmembrane region" description="Helical" evidence="6">
    <location>
        <begin position="292"/>
        <end position="313"/>
    </location>
</feature>
<dbReference type="AlphaFoldDB" id="A0A9W6CR43"/>
<feature type="transmembrane region" description="Helical" evidence="6">
    <location>
        <begin position="257"/>
        <end position="286"/>
    </location>
</feature>
<evidence type="ECO:0000256" key="3">
    <source>
        <dbReference type="ARBA" id="ARBA00022692"/>
    </source>
</evidence>
<gene>
    <name evidence="7" type="ORF">XFLAVUS301_34410</name>
</gene>
<keyword evidence="3 6" id="KW-0812">Transmembrane</keyword>
<keyword evidence="2" id="KW-1003">Cell membrane</keyword>
<sequence>MISPSSPSGGGRPPPLLFWAFFAAGAVVLALAPLALNNYWLRVLTTVFMYATVTQGLNVIVGLTGYHAFGNAVFFGFGAYACGVAMTLGAPFPVALIAAVAFSALVAGIVGWPILRLRGHYFAIATVALNLAAIQLVIQVGGVTGGAEGLPLPLSDLPPGPLYRAIYLVMLAGMVVSTLLVAFILTRPFGYALRAIRDGERAAGVMGIDTTATKVAAWALSAGITGFAGGVWAYWITFIEPASAFDPAIGVKAYMMLILGGMGTVIGPVLGAFVLEFLSTLVWGGFLQAHQIVFGVLIVVICLVAPNGMLVAGRSLIQRWRSRHGAA</sequence>
<protein>
    <submittedName>
        <fullName evidence="7">Branched-chain amino acid ABC transporter permease</fullName>
    </submittedName>
</protein>
<feature type="transmembrane region" description="Helical" evidence="6">
    <location>
        <begin position="95"/>
        <end position="115"/>
    </location>
</feature>
<evidence type="ECO:0000256" key="6">
    <source>
        <dbReference type="SAM" id="Phobius"/>
    </source>
</evidence>
<feature type="transmembrane region" description="Helical" evidence="6">
    <location>
        <begin position="16"/>
        <end position="36"/>
    </location>
</feature>
<keyword evidence="4 6" id="KW-1133">Transmembrane helix</keyword>
<comment type="caution">
    <text evidence="7">The sequence shown here is derived from an EMBL/GenBank/DDBJ whole genome shotgun (WGS) entry which is preliminary data.</text>
</comment>
<dbReference type="PANTHER" id="PTHR30482:SF10">
    <property type="entry name" value="HIGH-AFFINITY BRANCHED-CHAIN AMINO ACID TRANSPORT PROTEIN BRAE"/>
    <property type="match status" value="1"/>
</dbReference>
<dbReference type="GO" id="GO:0005886">
    <property type="term" value="C:plasma membrane"/>
    <property type="evidence" value="ECO:0007669"/>
    <property type="project" value="UniProtKB-SubCell"/>
</dbReference>
<dbReference type="GO" id="GO:0015658">
    <property type="term" value="F:branched-chain amino acid transmembrane transporter activity"/>
    <property type="evidence" value="ECO:0007669"/>
    <property type="project" value="InterPro"/>
</dbReference>